<sequence>MKELFNSLIQKAFNDQLNFNIDFELDALINEIDLQKKENDIQDITGDIAYLQKLIDRLNNQDFKEKELYDKAKSIAFQLMNESEEKRRVIQVIDEKTSSIRLALI</sequence>
<dbReference type="KEGG" id="fjg:BB050_01449"/>
<name>A0AAC9D2V9_9FLAO</name>
<reference evidence="1 2" key="1">
    <citation type="submission" date="2016-08" db="EMBL/GenBank/DDBJ databases">
        <title>Complete genome sequence of Flavobacterium johnsoniae strain GSE09, a volatile-producing biocontrol agent isolated from cucumber (Cucumis sativus).</title>
        <authorList>
            <person name="Jeong J.-J."/>
            <person name="Oh J.Y."/>
            <person name="Jim Y.J."/>
            <person name="Sang M.K."/>
            <person name="Kim K.D."/>
        </authorList>
    </citation>
    <scope>NUCLEOTIDE SEQUENCE [LARGE SCALE GENOMIC DNA]</scope>
    <source>
        <strain evidence="1 2">GSE09</strain>
    </source>
</reference>
<protein>
    <submittedName>
        <fullName evidence="1">Uncharacterized protein</fullName>
    </submittedName>
</protein>
<accession>A0AAC9D2V9</accession>
<dbReference type="GeneID" id="32307332"/>
<dbReference type="RefSeq" id="WP_066033099.1">
    <property type="nucleotide sequence ID" value="NZ_CP016907.1"/>
</dbReference>
<evidence type="ECO:0000313" key="2">
    <source>
        <dbReference type="Proteomes" id="UP000093276"/>
    </source>
</evidence>
<gene>
    <name evidence="1" type="ORF">BB050_01449</name>
</gene>
<proteinExistence type="predicted"/>
<dbReference type="EMBL" id="CP016907">
    <property type="protein sequence ID" value="AOC94577.1"/>
    <property type="molecule type" value="Genomic_DNA"/>
</dbReference>
<dbReference type="Proteomes" id="UP000093276">
    <property type="component" value="Chromosome"/>
</dbReference>
<dbReference type="AlphaFoldDB" id="A0AAC9D2V9"/>
<organism evidence="1 2">
    <name type="scientific">Flavobacterium anhuiense</name>
    <dbReference type="NCBI Taxonomy" id="459526"/>
    <lineage>
        <taxon>Bacteria</taxon>
        <taxon>Pseudomonadati</taxon>
        <taxon>Bacteroidota</taxon>
        <taxon>Flavobacteriia</taxon>
        <taxon>Flavobacteriales</taxon>
        <taxon>Flavobacteriaceae</taxon>
        <taxon>Flavobacterium</taxon>
    </lineage>
</organism>
<evidence type="ECO:0000313" key="1">
    <source>
        <dbReference type="EMBL" id="AOC94577.1"/>
    </source>
</evidence>